<comment type="caution">
    <text evidence="3">The sequence shown here is derived from an EMBL/GenBank/DDBJ whole genome shotgun (WGS) entry which is preliminary data.</text>
</comment>
<dbReference type="AlphaFoldDB" id="A0A7X1ZHE0"/>
<dbReference type="Gene3D" id="1.40.20.10">
    <property type="entry name" value="CHAD domain"/>
    <property type="match status" value="1"/>
</dbReference>
<name>A0A7X1ZHE0_9PROT</name>
<sequence length="342" mass="36979">MSHVVETDQPPPRAAGVGADPQQAEPAAPVKGQVPDLRPAMTVAGGFQAIARACLAQMVANAGAVLDGRDPEGVHQMRVGTRRLRSAMALFKTVIAGPDLDGIRADLRWLMGALGPARDADVFEAEIVGPVRAGLPGSADLDALARVVAARRREANRVARAAVADPRFAVLAARIETWIEAGDWLTAPDRPVRDESIAPFARQRLERRWRPVAKGTGRFRRLSPRDRHRLRIQIKKLRYATEFLGSLFPGKALARVHKDLARAQDDLGALNDVAVARGVLREIAGVQDAKPMAGPSDGAAQASADLAWAAGLVAGWHERDARDRLESARRTLKDLARREPAW</sequence>
<dbReference type="SMART" id="SM00880">
    <property type="entry name" value="CHAD"/>
    <property type="match status" value="1"/>
</dbReference>
<accession>A0A7X1ZHE0</accession>
<evidence type="ECO:0000313" key="4">
    <source>
        <dbReference type="Proteomes" id="UP000434582"/>
    </source>
</evidence>
<evidence type="ECO:0000313" key="3">
    <source>
        <dbReference type="EMBL" id="MQX37532.1"/>
    </source>
</evidence>
<keyword evidence="4" id="KW-1185">Reference proteome</keyword>
<evidence type="ECO:0000256" key="1">
    <source>
        <dbReference type="SAM" id="MobiDB-lite"/>
    </source>
</evidence>
<dbReference type="Proteomes" id="UP000434582">
    <property type="component" value="Unassembled WGS sequence"/>
</dbReference>
<dbReference type="PANTHER" id="PTHR39339:SF1">
    <property type="entry name" value="CHAD DOMAIN-CONTAINING PROTEIN"/>
    <property type="match status" value="1"/>
</dbReference>
<dbReference type="Pfam" id="PF05235">
    <property type="entry name" value="CHAD"/>
    <property type="match status" value="1"/>
</dbReference>
<dbReference type="OrthoDB" id="9777271at2"/>
<dbReference type="PANTHER" id="PTHR39339">
    <property type="entry name" value="SLR1444 PROTEIN"/>
    <property type="match status" value="1"/>
</dbReference>
<dbReference type="EMBL" id="WIVE01000046">
    <property type="protein sequence ID" value="MQX37532.1"/>
    <property type="molecule type" value="Genomic_DNA"/>
</dbReference>
<evidence type="ECO:0000259" key="2">
    <source>
        <dbReference type="PROSITE" id="PS51708"/>
    </source>
</evidence>
<proteinExistence type="predicted"/>
<feature type="region of interest" description="Disordered" evidence="1">
    <location>
        <begin position="1"/>
        <end position="33"/>
    </location>
</feature>
<dbReference type="InterPro" id="IPR038186">
    <property type="entry name" value="CHAD_dom_sf"/>
</dbReference>
<dbReference type="RefSeq" id="WP_153345104.1">
    <property type="nucleotide sequence ID" value="NZ_WIVE01000046.1"/>
</dbReference>
<organism evidence="3 4">
    <name type="scientific">Roseospira navarrensis</name>
    <dbReference type="NCBI Taxonomy" id="140058"/>
    <lineage>
        <taxon>Bacteria</taxon>
        <taxon>Pseudomonadati</taxon>
        <taxon>Pseudomonadota</taxon>
        <taxon>Alphaproteobacteria</taxon>
        <taxon>Rhodospirillales</taxon>
        <taxon>Rhodospirillaceae</taxon>
        <taxon>Roseospira</taxon>
    </lineage>
</organism>
<feature type="domain" description="CHAD" evidence="2">
    <location>
        <begin position="40"/>
        <end position="341"/>
    </location>
</feature>
<protein>
    <submittedName>
        <fullName evidence="3">CHAD domain-containing protein</fullName>
    </submittedName>
</protein>
<reference evidence="3 4" key="1">
    <citation type="submission" date="2019-10" db="EMBL/GenBank/DDBJ databases">
        <title>Draft whole-genome sequence of the purple nonsulfur photosynthetic bacterium Roseospira navarrensis DSM 15114.</title>
        <authorList>
            <person name="Kyndt J.A."/>
            <person name="Meyer T.E."/>
        </authorList>
    </citation>
    <scope>NUCLEOTIDE SEQUENCE [LARGE SCALE GENOMIC DNA]</scope>
    <source>
        <strain evidence="3 4">DSM 15114</strain>
    </source>
</reference>
<gene>
    <name evidence="3" type="ORF">GHC57_13490</name>
</gene>
<dbReference type="PROSITE" id="PS51708">
    <property type="entry name" value="CHAD"/>
    <property type="match status" value="1"/>
</dbReference>
<dbReference type="InterPro" id="IPR007899">
    <property type="entry name" value="CHAD_dom"/>
</dbReference>